<dbReference type="AlphaFoldDB" id="A0A9W5Y8V5"/>
<protein>
    <recommendedName>
        <fullName evidence="1">GerMN domain-containing protein</fullName>
    </recommendedName>
</protein>
<dbReference type="Proteomes" id="UP001144256">
    <property type="component" value="Unassembled WGS sequence"/>
</dbReference>
<evidence type="ECO:0000313" key="3">
    <source>
        <dbReference type="Proteomes" id="UP001144256"/>
    </source>
</evidence>
<name>A0A9W5Y8V5_9FIRM</name>
<feature type="domain" description="GerMN" evidence="1">
    <location>
        <begin position="28"/>
        <end position="135"/>
    </location>
</feature>
<dbReference type="Pfam" id="PF10646">
    <property type="entry name" value="Germane"/>
    <property type="match status" value="1"/>
</dbReference>
<gene>
    <name evidence="2" type="ORF">SH1V18_06100</name>
</gene>
<comment type="caution">
    <text evidence="2">The sequence shown here is derived from an EMBL/GenBank/DDBJ whole genome shotgun (WGS) entry which is preliminary data.</text>
</comment>
<reference evidence="2" key="1">
    <citation type="submission" date="2022-06" db="EMBL/GenBank/DDBJ databases">
        <title>Vallitalea longa sp. nov., an anaerobic bacterium isolated from marine sediment.</title>
        <authorList>
            <person name="Hirano S."/>
            <person name="Terahara T."/>
            <person name="Mori K."/>
            <person name="Hamada M."/>
            <person name="Matsumoto R."/>
            <person name="Kobayashi T."/>
        </authorList>
    </citation>
    <scope>NUCLEOTIDE SEQUENCE</scope>
    <source>
        <strain evidence="2">SH18-1</strain>
    </source>
</reference>
<accession>A0A9W5Y8V5</accession>
<organism evidence="2 3">
    <name type="scientific">Vallitalea longa</name>
    <dbReference type="NCBI Taxonomy" id="2936439"/>
    <lineage>
        <taxon>Bacteria</taxon>
        <taxon>Bacillati</taxon>
        <taxon>Bacillota</taxon>
        <taxon>Clostridia</taxon>
        <taxon>Lachnospirales</taxon>
        <taxon>Vallitaleaceae</taxon>
        <taxon>Vallitalea</taxon>
    </lineage>
</organism>
<dbReference type="InterPro" id="IPR019606">
    <property type="entry name" value="GerMN"/>
</dbReference>
<dbReference type="RefSeq" id="WP_281812126.1">
    <property type="nucleotide sequence ID" value="NZ_BRLB01000001.1"/>
</dbReference>
<proteinExistence type="predicted"/>
<evidence type="ECO:0000313" key="2">
    <source>
        <dbReference type="EMBL" id="GKX28130.1"/>
    </source>
</evidence>
<evidence type="ECO:0000259" key="1">
    <source>
        <dbReference type="Pfam" id="PF10646"/>
    </source>
</evidence>
<dbReference type="EMBL" id="BRLB01000001">
    <property type="protein sequence ID" value="GKX28130.1"/>
    <property type="molecule type" value="Genomic_DNA"/>
</dbReference>
<sequence length="164" mass="18981">MYSVNKSLLVTCIAIGLITNSIMVKQSIFFYDFDQCEEGKIVNKEIEFKNNKNLEENIQYTLQSLFDNDDELNSFIPFGVKITNILYINGSLEIQISRNILNYGGTATEDALVNQILATVFDFEEINEFTLFIEDNDDLLVEGTSINKYTRNDWEERMKTIEEN</sequence>
<keyword evidence="3" id="KW-1185">Reference proteome</keyword>